<evidence type="ECO:0000313" key="5">
    <source>
        <dbReference type="EMBL" id="GAX72946.1"/>
    </source>
</evidence>
<proteinExistence type="inferred from homology"/>
<keyword evidence="6" id="KW-1185">Reference proteome</keyword>
<dbReference type="OrthoDB" id="655030at2759"/>
<dbReference type="AlphaFoldDB" id="A0A250WQH3"/>
<organism evidence="5 6">
    <name type="scientific">Chlamydomonas eustigma</name>
    <dbReference type="NCBI Taxonomy" id="1157962"/>
    <lineage>
        <taxon>Eukaryota</taxon>
        <taxon>Viridiplantae</taxon>
        <taxon>Chlorophyta</taxon>
        <taxon>core chlorophytes</taxon>
        <taxon>Chlorophyceae</taxon>
        <taxon>CS clade</taxon>
        <taxon>Chlamydomonadales</taxon>
        <taxon>Chlamydomonadaceae</taxon>
        <taxon>Chlamydomonas</taxon>
    </lineage>
</organism>
<dbReference type="GO" id="GO:0004497">
    <property type="term" value="F:monooxygenase activity"/>
    <property type="evidence" value="ECO:0007669"/>
    <property type="project" value="UniProtKB-KW"/>
</dbReference>
<evidence type="ECO:0000256" key="3">
    <source>
        <dbReference type="ARBA" id="ARBA00024018"/>
    </source>
</evidence>
<dbReference type="PANTHER" id="PTHR45934:SF9">
    <property type="entry name" value="FAD_NAD(P)-BINDING OXIDOREDUCTASE FAMILY PROTEIN"/>
    <property type="match status" value="1"/>
</dbReference>
<protein>
    <recommendedName>
        <fullName evidence="4">FAD-binding domain-containing protein</fullName>
    </recommendedName>
</protein>
<reference evidence="5 6" key="1">
    <citation type="submission" date="2017-08" db="EMBL/GenBank/DDBJ databases">
        <title>Acidophilic green algal genome provides insights into adaptation to an acidic environment.</title>
        <authorList>
            <person name="Hirooka S."/>
            <person name="Hirose Y."/>
            <person name="Kanesaki Y."/>
            <person name="Higuchi S."/>
            <person name="Fujiwara T."/>
            <person name="Onuma R."/>
            <person name="Era A."/>
            <person name="Ohbayashi R."/>
            <person name="Uzuka A."/>
            <person name="Nozaki H."/>
            <person name="Yoshikawa H."/>
            <person name="Miyagishima S.Y."/>
        </authorList>
    </citation>
    <scope>NUCLEOTIDE SEQUENCE [LARGE SCALE GENOMIC DNA]</scope>
    <source>
        <strain evidence="5 6">NIES-2499</strain>
    </source>
</reference>
<dbReference type="Pfam" id="PF01494">
    <property type="entry name" value="FAD_binding_3"/>
    <property type="match status" value="2"/>
</dbReference>
<keyword evidence="2" id="KW-0503">Monooxygenase</keyword>
<accession>A0A250WQH3</accession>
<dbReference type="InterPro" id="IPR044560">
    <property type="entry name" value="MOase"/>
</dbReference>
<evidence type="ECO:0000256" key="2">
    <source>
        <dbReference type="ARBA" id="ARBA00023033"/>
    </source>
</evidence>
<sequence>MASSGVKPCADKETLLTFSRSRNNVSGRCNLLRIMSRIRLVVTSLAKHNCDLPVVISGAGIAGLASAVALHKEGFHVQVLETAPTLRQEGTAIGLWDNAWKALDSLGVAGGLRTNYSALDKVELCQGPKGRLLKHFSFSDCEGGAGSEFRAVHRSALLEALADSLPPETISFGTSVLSFSQQAEQPNAAATASNTGHGNSGTVPNVLAGVRDSMLRVRVQKGSVQEDLDAAILVGADGVRSAVAQQLGMPLPNYSGYSAYRGVATLGQEGVKRVGLPAGTIRQIWGAGVRAGVYQLNDSELYWFVCFNADLQSTSDAPEQHLQKALALVKGWSWSLENIIQSTSPDQVSRSRCVDRWTLSPWGKGQVTLTGDAAHPMTPNLGQGGCTALEDAILLAAVLRPLASLEGQPSEGKVSTALRKFEQLSSARCLPLTVRSNLMGAALQLEAAPITLARDAFVGSTLFSPAHFLDHAKYDLHAAVMRAQN</sequence>
<gene>
    <name evidence="5" type="ORF">CEUSTIGMA_g401.t1</name>
</gene>
<dbReference type="InterPro" id="IPR036188">
    <property type="entry name" value="FAD/NAD-bd_sf"/>
</dbReference>
<dbReference type="SUPFAM" id="SSF51905">
    <property type="entry name" value="FAD/NAD(P)-binding domain"/>
    <property type="match status" value="1"/>
</dbReference>
<comment type="caution">
    <text evidence="5">The sequence shown here is derived from an EMBL/GenBank/DDBJ whole genome shotgun (WGS) entry which is preliminary data.</text>
</comment>
<dbReference type="Gene3D" id="3.50.50.60">
    <property type="entry name" value="FAD/NAD(P)-binding domain"/>
    <property type="match status" value="1"/>
</dbReference>
<keyword evidence="1" id="KW-0560">Oxidoreductase</keyword>
<name>A0A250WQH3_9CHLO</name>
<dbReference type="PRINTS" id="PR00420">
    <property type="entry name" value="RNGMNOXGNASE"/>
</dbReference>
<dbReference type="InterPro" id="IPR002938">
    <property type="entry name" value="FAD-bd"/>
</dbReference>
<feature type="domain" description="FAD-binding" evidence="4">
    <location>
        <begin position="216"/>
        <end position="400"/>
    </location>
</feature>
<feature type="domain" description="FAD-binding" evidence="4">
    <location>
        <begin position="52"/>
        <end position="197"/>
    </location>
</feature>
<dbReference type="PANTHER" id="PTHR45934">
    <property type="entry name" value="FAD/NAD(P)-BINDING OXIDOREDUCTASE FAMILY PROTEIN"/>
    <property type="match status" value="1"/>
</dbReference>
<evidence type="ECO:0000259" key="4">
    <source>
        <dbReference type="Pfam" id="PF01494"/>
    </source>
</evidence>
<evidence type="ECO:0000313" key="6">
    <source>
        <dbReference type="Proteomes" id="UP000232323"/>
    </source>
</evidence>
<dbReference type="Proteomes" id="UP000232323">
    <property type="component" value="Unassembled WGS sequence"/>
</dbReference>
<dbReference type="EMBL" id="BEGY01000001">
    <property type="protein sequence ID" value="GAX72946.1"/>
    <property type="molecule type" value="Genomic_DNA"/>
</dbReference>
<evidence type="ECO:0000256" key="1">
    <source>
        <dbReference type="ARBA" id="ARBA00023002"/>
    </source>
</evidence>
<dbReference type="GO" id="GO:0071949">
    <property type="term" value="F:FAD binding"/>
    <property type="evidence" value="ECO:0007669"/>
    <property type="project" value="InterPro"/>
</dbReference>
<comment type="similarity">
    <text evidence="3">Belongs to the 3-hydroxybenzoate 6-hydroxylase family.</text>
</comment>
<dbReference type="STRING" id="1157962.A0A250WQH3"/>